<feature type="transmembrane region" description="Helical" evidence="7">
    <location>
        <begin position="46"/>
        <end position="68"/>
    </location>
</feature>
<feature type="transmembrane region" description="Helical" evidence="7">
    <location>
        <begin position="318"/>
        <end position="340"/>
    </location>
</feature>
<feature type="transmembrane region" description="Helical" evidence="7">
    <location>
        <begin position="125"/>
        <end position="148"/>
    </location>
</feature>
<evidence type="ECO:0000256" key="3">
    <source>
        <dbReference type="ARBA" id="ARBA00022475"/>
    </source>
</evidence>
<dbReference type="EMBL" id="CP025746">
    <property type="protein sequence ID" value="QAA30556.1"/>
    <property type="molecule type" value="Genomic_DNA"/>
</dbReference>
<evidence type="ECO:0000256" key="5">
    <source>
        <dbReference type="ARBA" id="ARBA00022989"/>
    </source>
</evidence>
<dbReference type="InterPro" id="IPR005524">
    <property type="entry name" value="DUF318"/>
</dbReference>
<dbReference type="AlphaFoldDB" id="A0A410DNC7"/>
<dbReference type="Pfam" id="PF03773">
    <property type="entry name" value="ArsP_1"/>
    <property type="match status" value="1"/>
</dbReference>
<protein>
    <submittedName>
        <fullName evidence="8">Permease</fullName>
    </submittedName>
</protein>
<sequence length="346" mass="38282">MEYRESKQKNYINILSKLAFIPLIILTILLMLKFKITFNGRTLKNFSAIFISIILEAMPFIFLGSLISSFIQLYVSEKTIAKILPKNKVLAILMASAIGIFFPICECAIIPIARRLIKKGVPVGVATTFMLATPIINPVVLMSTYYAFNHRISILFIRSIAGMIAAIIIGFIISFLEKTNPNLLRTDIYDDDDNFCGCGETHNSSSNQSKLSLLLDNVVSEFLDISKYLIFGAILSAVFQVLVARDSINILGKNPYISVLAMIGLAFILSICSEADAFIGSTFIGQFTTGSIIAFLIFGPMLDIKNTLMLAGGFKKKYVLWLIASIIVVCFILGSLVNFMEVMKVI</sequence>
<evidence type="ECO:0000256" key="6">
    <source>
        <dbReference type="ARBA" id="ARBA00023136"/>
    </source>
</evidence>
<evidence type="ECO:0000313" key="8">
    <source>
        <dbReference type="EMBL" id="QAA30556.1"/>
    </source>
</evidence>
<dbReference type="GO" id="GO:0005886">
    <property type="term" value="C:plasma membrane"/>
    <property type="evidence" value="ECO:0007669"/>
    <property type="project" value="UniProtKB-SubCell"/>
</dbReference>
<comment type="similarity">
    <text evidence="2">Belongs to the UPF0718 family.</text>
</comment>
<dbReference type="PANTHER" id="PTHR34184">
    <property type="entry name" value="UPF0718 PROTEIN YCGR"/>
    <property type="match status" value="1"/>
</dbReference>
<name>A0A410DNC7_9CLOT</name>
<dbReference type="OrthoDB" id="9810876at2"/>
<evidence type="ECO:0000256" key="2">
    <source>
        <dbReference type="ARBA" id="ARBA00006386"/>
    </source>
</evidence>
<evidence type="ECO:0000256" key="4">
    <source>
        <dbReference type="ARBA" id="ARBA00022692"/>
    </source>
</evidence>
<keyword evidence="6 7" id="KW-0472">Membrane</keyword>
<keyword evidence="5 7" id="KW-1133">Transmembrane helix</keyword>
<dbReference type="RefSeq" id="WP_128211006.1">
    <property type="nucleotide sequence ID" value="NZ_CP025746.1"/>
</dbReference>
<evidence type="ECO:0000256" key="7">
    <source>
        <dbReference type="SAM" id="Phobius"/>
    </source>
</evidence>
<reference evidence="8 9" key="1">
    <citation type="submission" date="2018-01" db="EMBL/GenBank/DDBJ databases">
        <title>Genome Sequencing and Assembly of Anaerobacter polyendosporus strain CT4.</title>
        <authorList>
            <person name="Tachaapaikoon C."/>
            <person name="Sutheeworapong S."/>
            <person name="Jenjaroenpun P."/>
            <person name="Wongsurawat T."/>
            <person name="Nookeaw I."/>
            <person name="Cheawchanlertfa P."/>
            <person name="Kosugi A."/>
            <person name="Cheevadhanarak S."/>
            <person name="Ratanakhanokchai K."/>
        </authorList>
    </citation>
    <scope>NUCLEOTIDE SEQUENCE [LARGE SCALE GENOMIC DNA]</scope>
    <source>
        <strain evidence="8 9">CT4</strain>
    </source>
</reference>
<gene>
    <name evidence="8" type="ORF">C1I91_02115</name>
</gene>
<keyword evidence="4 7" id="KW-0812">Transmembrane</keyword>
<feature type="transmembrane region" description="Helical" evidence="7">
    <location>
        <begin position="12"/>
        <end position="34"/>
    </location>
</feature>
<dbReference type="Proteomes" id="UP000286268">
    <property type="component" value="Chromosome"/>
</dbReference>
<feature type="transmembrane region" description="Helical" evidence="7">
    <location>
        <begin position="277"/>
        <end position="298"/>
    </location>
</feature>
<comment type="subcellular location">
    <subcellularLocation>
        <location evidence="1">Cell membrane</location>
        <topology evidence="1">Multi-pass membrane protein</topology>
    </subcellularLocation>
</comment>
<dbReference type="PANTHER" id="PTHR34184:SF4">
    <property type="entry name" value="UPF0718 PROTEIN YCGR"/>
    <property type="match status" value="1"/>
</dbReference>
<keyword evidence="3" id="KW-1003">Cell membrane</keyword>
<feature type="transmembrane region" description="Helical" evidence="7">
    <location>
        <begin position="225"/>
        <end position="243"/>
    </location>
</feature>
<proteinExistence type="inferred from homology"/>
<dbReference type="InterPro" id="IPR052923">
    <property type="entry name" value="UPF0718"/>
</dbReference>
<feature type="transmembrane region" description="Helical" evidence="7">
    <location>
        <begin position="89"/>
        <end position="113"/>
    </location>
</feature>
<keyword evidence="9" id="KW-1185">Reference proteome</keyword>
<feature type="transmembrane region" description="Helical" evidence="7">
    <location>
        <begin position="155"/>
        <end position="176"/>
    </location>
</feature>
<organism evidence="8 9">
    <name type="scientific">Clostridium manihotivorum</name>
    <dbReference type="NCBI Taxonomy" id="2320868"/>
    <lineage>
        <taxon>Bacteria</taxon>
        <taxon>Bacillati</taxon>
        <taxon>Bacillota</taxon>
        <taxon>Clostridia</taxon>
        <taxon>Eubacteriales</taxon>
        <taxon>Clostridiaceae</taxon>
        <taxon>Clostridium</taxon>
    </lineage>
</organism>
<accession>A0A410DNC7</accession>
<dbReference type="KEGG" id="cmah:C1I91_02115"/>
<feature type="transmembrane region" description="Helical" evidence="7">
    <location>
        <begin position="255"/>
        <end position="271"/>
    </location>
</feature>
<evidence type="ECO:0000313" key="9">
    <source>
        <dbReference type="Proteomes" id="UP000286268"/>
    </source>
</evidence>
<evidence type="ECO:0000256" key="1">
    <source>
        <dbReference type="ARBA" id="ARBA00004651"/>
    </source>
</evidence>